<evidence type="ECO:0000256" key="3">
    <source>
        <dbReference type="ARBA" id="ARBA00022827"/>
    </source>
</evidence>
<evidence type="ECO:0000256" key="1">
    <source>
        <dbReference type="ARBA" id="ARBA00001974"/>
    </source>
</evidence>
<comment type="cofactor">
    <cofactor evidence="1">
        <name>FAD</name>
        <dbReference type="ChEBI" id="CHEBI:57692"/>
    </cofactor>
</comment>
<dbReference type="PANTHER" id="PTHR43429:SF3">
    <property type="entry name" value="NITRITE REDUCTASE [NAD(P)H]"/>
    <property type="match status" value="1"/>
</dbReference>
<dbReference type="Pfam" id="PF07992">
    <property type="entry name" value="Pyr_redox_2"/>
    <property type="match status" value="1"/>
</dbReference>
<dbReference type="Gene3D" id="3.30.390.30">
    <property type="match status" value="1"/>
</dbReference>
<dbReference type="Gene3D" id="3.50.50.60">
    <property type="entry name" value="FAD/NAD(P)-binding domain"/>
    <property type="match status" value="2"/>
</dbReference>
<dbReference type="GO" id="GO:0051213">
    <property type="term" value="F:dioxygenase activity"/>
    <property type="evidence" value="ECO:0007669"/>
    <property type="project" value="UniProtKB-KW"/>
</dbReference>
<evidence type="ECO:0000313" key="6">
    <source>
        <dbReference type="EMBL" id="VEJ35111.1"/>
    </source>
</evidence>
<dbReference type="PRINTS" id="PR00368">
    <property type="entry name" value="FADPNR"/>
</dbReference>
<dbReference type="InterPro" id="IPR036188">
    <property type="entry name" value="FAD/NAD-bd_sf"/>
</dbReference>
<dbReference type="InterPro" id="IPR023753">
    <property type="entry name" value="FAD/NAD-binding_dom"/>
</dbReference>
<evidence type="ECO:0000259" key="4">
    <source>
        <dbReference type="Pfam" id="PF07992"/>
    </source>
</evidence>
<dbReference type="InterPro" id="IPR016156">
    <property type="entry name" value="FAD/NAD-linked_Rdtase_dimer_sf"/>
</dbReference>
<evidence type="ECO:0000256" key="2">
    <source>
        <dbReference type="ARBA" id="ARBA00022630"/>
    </source>
</evidence>
<dbReference type="InterPro" id="IPR041575">
    <property type="entry name" value="Rubredoxin_C"/>
</dbReference>
<gene>
    <name evidence="6" type="primary">bedA</name>
    <name evidence="6" type="ORF">NCTC13079_00516</name>
</gene>
<protein>
    <submittedName>
        <fullName evidence="6">Benzene 1,2-dioxygenase system ferredoxin--NAD(+) reductase subunit</fullName>
        <ecNumber evidence="6">1.18.1.3</ecNumber>
    </submittedName>
</protein>
<dbReference type="Pfam" id="PF18267">
    <property type="entry name" value="Rubredoxin_C"/>
    <property type="match status" value="1"/>
</dbReference>
<dbReference type="EMBL" id="LR134523">
    <property type="protein sequence ID" value="VEJ35111.1"/>
    <property type="molecule type" value="Genomic_DNA"/>
</dbReference>
<dbReference type="RefSeq" id="WP_164715187.1">
    <property type="nucleotide sequence ID" value="NZ_LR134523.1"/>
</dbReference>
<dbReference type="InterPro" id="IPR050260">
    <property type="entry name" value="FAD-bd_OxRdtase"/>
</dbReference>
<keyword evidence="6" id="KW-0223">Dioxygenase</keyword>
<sequence length="393" mass="43113">MAYEYVIVGCGIAGVTAAKEIRKNDDTGTILLLGDENRDGYYRIKLTELLGEKDPTFPDLNKEGWAKQLGIDEFIGEKVEKIDFESKTLTLKSGKTVRGNKILLANGSHASAPPFENKDIPGVFTLRSYDDLLGIQKYLKGKQRVGVIGGGLLGLEAARSLKELGKEVAIIHHSDYVLSRQLDRELGLMLNEELKDQGYMVYTDKNTSRFLGDDHLEGIEFEDGSVLDLDFVLLSTGVKPNIQLFEGTGLAIDRGVVVDHSLKTNIDGVYAAGDVAQVDGKVMGIWPASMSMGRVAGANMAGGALRYDNPMLFTRLDMGDIQIFSAGEVGEGDVYFYDDGDIHHRLYAKDGMITGVILYGETKNMMKFKKMVEEKAPVDEAISAAYPFTEKKA</sequence>
<organism evidence="6 7">
    <name type="scientific">Aedoeadaptatus ivorii</name>
    <dbReference type="NCBI Taxonomy" id="54006"/>
    <lineage>
        <taxon>Bacteria</taxon>
        <taxon>Bacillati</taxon>
        <taxon>Bacillota</taxon>
        <taxon>Tissierellia</taxon>
        <taxon>Tissierellales</taxon>
        <taxon>Peptoniphilaceae</taxon>
        <taxon>Aedoeadaptatus</taxon>
    </lineage>
</organism>
<feature type="domain" description="NADH-rubredoxin oxidoreductase C-terminal" evidence="5">
    <location>
        <begin position="314"/>
        <end position="375"/>
    </location>
</feature>
<dbReference type="PRINTS" id="PR00411">
    <property type="entry name" value="PNDRDTASEI"/>
</dbReference>
<keyword evidence="2" id="KW-0285">Flavoprotein</keyword>
<dbReference type="SUPFAM" id="SSF51905">
    <property type="entry name" value="FAD/NAD(P)-binding domain"/>
    <property type="match status" value="2"/>
</dbReference>
<evidence type="ECO:0000313" key="7">
    <source>
        <dbReference type="Proteomes" id="UP000269544"/>
    </source>
</evidence>
<dbReference type="Proteomes" id="UP000269544">
    <property type="component" value="Chromosome"/>
</dbReference>
<feature type="domain" description="FAD/NAD(P)-binding" evidence="4">
    <location>
        <begin position="4"/>
        <end position="293"/>
    </location>
</feature>
<reference evidence="6 7" key="1">
    <citation type="submission" date="2018-12" db="EMBL/GenBank/DDBJ databases">
        <authorList>
            <consortium name="Pathogen Informatics"/>
        </authorList>
    </citation>
    <scope>NUCLEOTIDE SEQUENCE [LARGE SCALE GENOMIC DNA]</scope>
    <source>
        <strain evidence="6 7">NCTC13079</strain>
    </source>
</reference>
<dbReference type="PANTHER" id="PTHR43429">
    <property type="entry name" value="PYRIDINE NUCLEOTIDE-DISULFIDE OXIDOREDUCTASE DOMAIN-CONTAINING"/>
    <property type="match status" value="1"/>
</dbReference>
<evidence type="ECO:0000259" key="5">
    <source>
        <dbReference type="Pfam" id="PF18267"/>
    </source>
</evidence>
<name>A0A3S5C293_9FIRM</name>
<keyword evidence="7" id="KW-1185">Reference proteome</keyword>
<proteinExistence type="predicted"/>
<keyword evidence="3" id="KW-0274">FAD</keyword>
<dbReference type="GO" id="GO:0008860">
    <property type="term" value="F:ferredoxin-NAD+ reductase activity"/>
    <property type="evidence" value="ECO:0007669"/>
    <property type="project" value="UniProtKB-EC"/>
</dbReference>
<dbReference type="KEGG" id="piv:NCTC13079_00516"/>
<accession>A0A3S5C293</accession>
<dbReference type="AlphaFoldDB" id="A0A3S5C293"/>
<dbReference type="EC" id="1.18.1.3" evidence="6"/>
<keyword evidence="6" id="KW-0560">Oxidoreductase</keyword>